<dbReference type="RefSeq" id="WP_238248599.1">
    <property type="nucleotide sequence ID" value="NZ_BPQX01000021.1"/>
</dbReference>
<comment type="caution">
    <text evidence="2">The sequence shown here is derived from an EMBL/GenBank/DDBJ whole genome shotgun (WGS) entry which is preliminary data.</text>
</comment>
<organism evidence="2 3">
    <name type="scientific">Methylobacterium persicinum</name>
    <dbReference type="NCBI Taxonomy" id="374426"/>
    <lineage>
        <taxon>Bacteria</taxon>
        <taxon>Pseudomonadati</taxon>
        <taxon>Pseudomonadota</taxon>
        <taxon>Alphaproteobacteria</taxon>
        <taxon>Hyphomicrobiales</taxon>
        <taxon>Methylobacteriaceae</taxon>
        <taxon>Methylobacterium</taxon>
    </lineage>
</organism>
<reference evidence="2 3" key="1">
    <citation type="submission" date="2023-07" db="EMBL/GenBank/DDBJ databases">
        <title>Genomic Encyclopedia of Type Strains, Phase IV (KMG-IV): sequencing the most valuable type-strain genomes for metagenomic binning, comparative biology and taxonomic classification.</title>
        <authorList>
            <person name="Goeker M."/>
        </authorList>
    </citation>
    <scope>NUCLEOTIDE SEQUENCE [LARGE SCALE GENOMIC DNA]</scope>
    <source>
        <strain evidence="2 3">DSM 19562</strain>
    </source>
</reference>
<keyword evidence="3" id="KW-1185">Reference proteome</keyword>
<feature type="region of interest" description="Disordered" evidence="1">
    <location>
        <begin position="41"/>
        <end position="60"/>
    </location>
</feature>
<accession>A0ABU0HJL4</accession>
<dbReference type="EMBL" id="JAUSVV010000003">
    <property type="protein sequence ID" value="MDQ0442524.1"/>
    <property type="molecule type" value="Genomic_DNA"/>
</dbReference>
<evidence type="ECO:0008006" key="4">
    <source>
        <dbReference type="Google" id="ProtNLM"/>
    </source>
</evidence>
<sequence>MANGTNYGAGGGGGAGGYGAVFTGSGSYTIQYDIIGGAGGKGGSGSSKTSDNNPGHGGDGGYGLLLTQSGAAITVNDGVTVMGGKGGAADRHSGNVDNSGAGALGISGTSFTLTLAPTATVAGGSGLGGIAHAIHFDGGNSTLELKGNGLTKVNSYATIGGLVIAFGTSNTFKISGLGGYFDLTKVDGDKNSTLATFGGFDKIEVAPDASSTWIVDGAQGTFGTGNWKVTQGTLQLGSWLDSATLNGGVDVLAGSTLAVFAAKTSTVSGAMSI</sequence>
<name>A0ABU0HJL4_9HYPH</name>
<protein>
    <recommendedName>
        <fullName evidence="4">Autotransporter outer membrane beta-barrel domain-containing protein</fullName>
    </recommendedName>
</protein>
<evidence type="ECO:0000313" key="3">
    <source>
        <dbReference type="Proteomes" id="UP001236369"/>
    </source>
</evidence>
<dbReference type="Proteomes" id="UP001236369">
    <property type="component" value="Unassembled WGS sequence"/>
</dbReference>
<evidence type="ECO:0000313" key="2">
    <source>
        <dbReference type="EMBL" id="MDQ0442524.1"/>
    </source>
</evidence>
<proteinExistence type="predicted"/>
<evidence type="ECO:0000256" key="1">
    <source>
        <dbReference type="SAM" id="MobiDB-lite"/>
    </source>
</evidence>
<gene>
    <name evidence="2" type="ORF">QO016_002018</name>
</gene>